<evidence type="ECO:0000256" key="1">
    <source>
        <dbReference type="SAM" id="MobiDB-lite"/>
    </source>
</evidence>
<feature type="compositionally biased region" description="Polar residues" evidence="1">
    <location>
        <begin position="10"/>
        <end position="21"/>
    </location>
</feature>
<dbReference type="RefSeq" id="WP_114661267.1">
    <property type="nucleotide sequence ID" value="NZ_CP031194.1"/>
</dbReference>
<feature type="region of interest" description="Disordered" evidence="1">
    <location>
        <begin position="1"/>
        <end position="186"/>
    </location>
</feature>
<proteinExistence type="predicted"/>
<dbReference type="OrthoDB" id="4328722at2"/>
<feature type="compositionally biased region" description="Low complexity" evidence="1">
    <location>
        <begin position="23"/>
        <end position="35"/>
    </location>
</feature>
<feature type="compositionally biased region" description="Acidic residues" evidence="1">
    <location>
        <begin position="161"/>
        <end position="184"/>
    </location>
</feature>
<reference evidence="3" key="1">
    <citation type="submission" date="2018-07" db="EMBL/GenBank/DDBJ databases">
        <authorList>
            <person name="Zhao J."/>
        </authorList>
    </citation>
    <scope>NUCLEOTIDE SEQUENCE [LARGE SCALE GENOMIC DNA]</scope>
    <source>
        <strain evidence="3">GSSD-12</strain>
    </source>
</reference>
<evidence type="ECO:0000313" key="3">
    <source>
        <dbReference type="Proteomes" id="UP000253868"/>
    </source>
</evidence>
<dbReference type="EMBL" id="CP031194">
    <property type="protein sequence ID" value="AXG79943.1"/>
    <property type="molecule type" value="Genomic_DNA"/>
</dbReference>
<keyword evidence="3" id="KW-1185">Reference proteome</keyword>
<evidence type="ECO:0000313" key="2">
    <source>
        <dbReference type="EMBL" id="AXG79943.1"/>
    </source>
</evidence>
<feature type="compositionally biased region" description="Low complexity" evidence="1">
    <location>
        <begin position="113"/>
        <end position="160"/>
    </location>
</feature>
<dbReference type="KEGG" id="spad:DVK44_22380"/>
<dbReference type="AlphaFoldDB" id="A0A345HTB9"/>
<name>A0A345HTB9_9ACTN</name>
<organism evidence="2 3">
    <name type="scientific">Streptomyces paludis</name>
    <dbReference type="NCBI Taxonomy" id="2282738"/>
    <lineage>
        <taxon>Bacteria</taxon>
        <taxon>Bacillati</taxon>
        <taxon>Actinomycetota</taxon>
        <taxon>Actinomycetes</taxon>
        <taxon>Kitasatosporales</taxon>
        <taxon>Streptomycetaceae</taxon>
        <taxon>Streptomyces</taxon>
    </lineage>
</organism>
<feature type="compositionally biased region" description="Basic and acidic residues" evidence="1">
    <location>
        <begin position="100"/>
        <end position="109"/>
    </location>
</feature>
<accession>A0A345HTB9</accession>
<protein>
    <submittedName>
        <fullName evidence="2">Uncharacterized protein</fullName>
    </submittedName>
</protein>
<dbReference type="Proteomes" id="UP000253868">
    <property type="component" value="Chromosome"/>
</dbReference>
<gene>
    <name evidence="2" type="ORF">DVK44_22380</name>
</gene>
<sequence length="544" mass="53718">MAAATLLVTGCSSGGDTSMVGTASEAEPSPDASAEGVGSKANPAGEQLAVVPATTGDDGTTPTAVATPAANGSTAQDKPGLKVASYNADTGRAVIAAVTRKGDGEKSGDKAGTPAEGAEDTAPTTDATEAPAGPDGTEPAATPDADAAEAPATEAPATEAPADDSDSDRDSGDTDAGDTAEDTDTVSVGDIIASAPAPGAPNGLLAEVTEVIGTTYAGTEVATAPSTLNALLGDATAEGSVPVDPSTVEVKPLVEGVKVSWAKSAGLTFGPKSAKLPFGSLRIDVGAAVATAQGAPASAAASVNGFVQLAPEVEFSYNGSGSKSAPGSASLALAGDWASQWSLKGQAAAKTQGGKPLRIPFAELHTNPVIQVGVVPIVVNLDVTAYFQVDGDGRIEVDVQQDLKGDFKVGGSFSLFKGWKPISESNMSGEPLRASVATAGKVKASLGVEAAVGLYGTVGVVGDVAPFLRAEAEAVATGSADSTGAASGAWKLHGGIDLNGSLRLQLTIFGTPLFKKDIPLVAVNKEWLLTEGRGSVNTPVKAAS</sequence>
<feature type="compositionally biased region" description="Low complexity" evidence="1">
    <location>
        <begin position="50"/>
        <end position="70"/>
    </location>
</feature>